<dbReference type="Proteomes" id="UP000823388">
    <property type="component" value="Chromosome 5N"/>
</dbReference>
<dbReference type="PANTHER" id="PTHR33325:SF11">
    <property type="entry name" value="COLD SHOCK DOMAIN-CONTAINING PROTEIN 4-LIKE"/>
    <property type="match status" value="1"/>
</dbReference>
<evidence type="ECO:0000313" key="3">
    <source>
        <dbReference type="Proteomes" id="UP000823388"/>
    </source>
</evidence>
<dbReference type="EMBL" id="CM029046">
    <property type="protein sequence ID" value="KAG2588459.1"/>
    <property type="molecule type" value="Genomic_DNA"/>
</dbReference>
<gene>
    <name evidence="2" type="ORF">PVAP13_5NG345243</name>
</gene>
<name>A0A8T0RVQ7_PANVG</name>
<feature type="compositionally biased region" description="Basic residues" evidence="1">
    <location>
        <begin position="110"/>
        <end position="122"/>
    </location>
</feature>
<sequence>MAVKEFELLALYGHNYTTWAVDIKVSLASRRLYQAVLPLQEGVAPLDDQHVYTALYIIRSHIHPDLKAEYSDLIHTLLVAKKHSELMVWNNQQCPVGSAPLPEVHENSKKDKKNRRSNKKFQNRVSNKGKNISKHRGDKPVCQKCGCYSHITKKCHTPSHLVDLYLKSMGRGRATQGQKYETHFNYQPDITRKEASCSQQVLEEPSSNPIPRGEDLATENMVVEYASNDIFGDLE</sequence>
<protein>
    <submittedName>
        <fullName evidence="2">Uncharacterized protein</fullName>
    </submittedName>
</protein>
<feature type="region of interest" description="Disordered" evidence="1">
    <location>
        <begin position="99"/>
        <end position="138"/>
    </location>
</feature>
<comment type="caution">
    <text evidence="2">The sequence shown here is derived from an EMBL/GenBank/DDBJ whole genome shotgun (WGS) entry which is preliminary data.</text>
</comment>
<organism evidence="2 3">
    <name type="scientific">Panicum virgatum</name>
    <name type="common">Blackwell switchgrass</name>
    <dbReference type="NCBI Taxonomy" id="38727"/>
    <lineage>
        <taxon>Eukaryota</taxon>
        <taxon>Viridiplantae</taxon>
        <taxon>Streptophyta</taxon>
        <taxon>Embryophyta</taxon>
        <taxon>Tracheophyta</taxon>
        <taxon>Spermatophyta</taxon>
        <taxon>Magnoliopsida</taxon>
        <taxon>Liliopsida</taxon>
        <taxon>Poales</taxon>
        <taxon>Poaceae</taxon>
        <taxon>PACMAD clade</taxon>
        <taxon>Panicoideae</taxon>
        <taxon>Panicodae</taxon>
        <taxon>Paniceae</taxon>
        <taxon>Panicinae</taxon>
        <taxon>Panicum</taxon>
        <taxon>Panicum sect. Hiantes</taxon>
    </lineage>
</organism>
<evidence type="ECO:0000313" key="2">
    <source>
        <dbReference type="EMBL" id="KAG2588459.1"/>
    </source>
</evidence>
<dbReference type="PANTHER" id="PTHR33325">
    <property type="entry name" value="ZINC FINGER, CCHC-TYPE-RELATED"/>
    <property type="match status" value="1"/>
</dbReference>
<evidence type="ECO:0000256" key="1">
    <source>
        <dbReference type="SAM" id="MobiDB-lite"/>
    </source>
</evidence>
<dbReference type="AlphaFoldDB" id="A0A8T0RVQ7"/>
<keyword evidence="3" id="KW-1185">Reference proteome</keyword>
<proteinExistence type="predicted"/>
<accession>A0A8T0RVQ7</accession>
<reference evidence="2" key="1">
    <citation type="submission" date="2020-05" db="EMBL/GenBank/DDBJ databases">
        <title>WGS assembly of Panicum virgatum.</title>
        <authorList>
            <person name="Lovell J.T."/>
            <person name="Jenkins J."/>
            <person name="Shu S."/>
            <person name="Juenger T.E."/>
            <person name="Schmutz J."/>
        </authorList>
    </citation>
    <scope>NUCLEOTIDE SEQUENCE</scope>
    <source>
        <strain evidence="2">AP13</strain>
    </source>
</reference>